<sequence length="288" mass="31567">MTAALRYEITRLRTLRSTWWLTFGVLFVGVGFTAIASLVIRLNLHTDELNGQQLSGDMAKFYVDAAMTQFSIVDPMFYLVAFVAAIVGVLAWGHEYRHGMIRATLTAVPQRWAVFSAKYVVVGAWVVVLVVTSCLLSLLVASIFFMGIDVSYEAEDILVTILRHVLYSVLVTWLAMSLTVLVRHQTFALVMLFLWPMGIETLVKAFAVMVSAFSGNKVYEHATRFLPFNAGGRIMQTFGALPGGTFGLQHPSQMFGDPLSLLGGTIVFGGFSALITAGAFAAFVTRDA</sequence>
<feature type="transmembrane region" description="Helical" evidence="1">
    <location>
        <begin position="76"/>
        <end position="93"/>
    </location>
</feature>
<dbReference type="Proteomes" id="UP000655410">
    <property type="component" value="Unassembled WGS sequence"/>
</dbReference>
<reference evidence="3" key="1">
    <citation type="journal article" date="2019" name="Int. J. Syst. Evol. Microbiol.">
        <title>The Global Catalogue of Microorganisms (GCM) 10K type strain sequencing project: providing services to taxonomists for standard genome sequencing and annotation.</title>
        <authorList>
            <consortium name="The Broad Institute Genomics Platform"/>
            <consortium name="The Broad Institute Genome Sequencing Center for Infectious Disease"/>
            <person name="Wu L."/>
            <person name="Ma J."/>
        </authorList>
    </citation>
    <scope>NUCLEOTIDE SEQUENCE [LARGE SCALE GENOMIC DNA]</scope>
    <source>
        <strain evidence="3">CGMCC 4.7371</strain>
    </source>
</reference>
<keyword evidence="1" id="KW-1133">Transmembrane helix</keyword>
<feature type="transmembrane region" description="Helical" evidence="1">
    <location>
        <begin position="165"/>
        <end position="182"/>
    </location>
</feature>
<keyword evidence="1" id="KW-0472">Membrane</keyword>
<feature type="transmembrane region" description="Helical" evidence="1">
    <location>
        <begin position="119"/>
        <end position="145"/>
    </location>
</feature>
<keyword evidence="1" id="KW-0812">Transmembrane</keyword>
<evidence type="ECO:0000256" key="1">
    <source>
        <dbReference type="SAM" id="Phobius"/>
    </source>
</evidence>
<comment type="caution">
    <text evidence="2">The sequence shown here is derived from an EMBL/GenBank/DDBJ whole genome shotgun (WGS) entry which is preliminary data.</text>
</comment>
<accession>A0ABQ2NDW5</accession>
<organism evidence="2 3">
    <name type="scientific">Nocardioides phosphati</name>
    <dbReference type="NCBI Taxonomy" id="1867775"/>
    <lineage>
        <taxon>Bacteria</taxon>
        <taxon>Bacillati</taxon>
        <taxon>Actinomycetota</taxon>
        <taxon>Actinomycetes</taxon>
        <taxon>Propionibacteriales</taxon>
        <taxon>Nocardioidaceae</taxon>
        <taxon>Nocardioides</taxon>
    </lineage>
</organism>
<name>A0ABQ2NDW5_9ACTN</name>
<proteinExistence type="predicted"/>
<evidence type="ECO:0000313" key="2">
    <source>
        <dbReference type="EMBL" id="GGO92204.1"/>
    </source>
</evidence>
<evidence type="ECO:0000313" key="3">
    <source>
        <dbReference type="Proteomes" id="UP000655410"/>
    </source>
</evidence>
<keyword evidence="3" id="KW-1185">Reference proteome</keyword>
<protein>
    <submittedName>
        <fullName evidence="2">ABC transporter permease</fullName>
    </submittedName>
</protein>
<dbReference type="EMBL" id="BMNI01000008">
    <property type="protein sequence ID" value="GGO92204.1"/>
    <property type="molecule type" value="Genomic_DNA"/>
</dbReference>
<feature type="transmembrane region" description="Helical" evidence="1">
    <location>
        <begin position="20"/>
        <end position="40"/>
    </location>
</feature>
<dbReference type="RefSeq" id="WP_188784653.1">
    <property type="nucleotide sequence ID" value="NZ_BMNI01000008.1"/>
</dbReference>
<gene>
    <name evidence="2" type="ORF">GCM10011584_28060</name>
</gene>
<feature type="transmembrane region" description="Helical" evidence="1">
    <location>
        <begin position="261"/>
        <end position="284"/>
    </location>
</feature>
<feature type="transmembrane region" description="Helical" evidence="1">
    <location>
        <begin position="189"/>
        <end position="213"/>
    </location>
</feature>